<dbReference type="AlphaFoldDB" id="A0A381SAA7"/>
<sequence>VKLFDLGTQGIERAVVDYYIVCRLLSFLIGCLDSDNGVDLFPIKITAMGRSFAAQGSWCLNHQHPVEFFSTAGLDE</sequence>
<name>A0A381SAA7_9ZZZZ</name>
<accession>A0A381SAA7</accession>
<proteinExistence type="predicted"/>
<organism evidence="1">
    <name type="scientific">marine metagenome</name>
    <dbReference type="NCBI Taxonomy" id="408172"/>
    <lineage>
        <taxon>unclassified sequences</taxon>
        <taxon>metagenomes</taxon>
        <taxon>ecological metagenomes</taxon>
    </lineage>
</organism>
<dbReference type="EMBL" id="UINC01002862">
    <property type="protein sequence ID" value="SVA01035.1"/>
    <property type="molecule type" value="Genomic_DNA"/>
</dbReference>
<protein>
    <submittedName>
        <fullName evidence="1">Uncharacterized protein</fullName>
    </submittedName>
</protein>
<reference evidence="1" key="1">
    <citation type="submission" date="2018-05" db="EMBL/GenBank/DDBJ databases">
        <authorList>
            <person name="Lanie J.A."/>
            <person name="Ng W.-L."/>
            <person name="Kazmierczak K.M."/>
            <person name="Andrzejewski T.M."/>
            <person name="Davidsen T.M."/>
            <person name="Wayne K.J."/>
            <person name="Tettelin H."/>
            <person name="Glass J.I."/>
            <person name="Rusch D."/>
            <person name="Podicherti R."/>
            <person name="Tsui H.-C.T."/>
            <person name="Winkler M.E."/>
        </authorList>
    </citation>
    <scope>NUCLEOTIDE SEQUENCE</scope>
</reference>
<feature type="non-terminal residue" evidence="1">
    <location>
        <position position="1"/>
    </location>
</feature>
<gene>
    <name evidence="1" type="ORF">METZ01_LOCUS53889</name>
</gene>
<evidence type="ECO:0000313" key="1">
    <source>
        <dbReference type="EMBL" id="SVA01035.1"/>
    </source>
</evidence>